<evidence type="ECO:0000256" key="3">
    <source>
        <dbReference type="ARBA" id="ARBA00010728"/>
    </source>
</evidence>
<evidence type="ECO:0000256" key="7">
    <source>
        <dbReference type="ARBA" id="ARBA00022741"/>
    </source>
</evidence>
<evidence type="ECO:0000256" key="13">
    <source>
        <dbReference type="ARBA" id="ARBA00047929"/>
    </source>
</evidence>
<dbReference type="Gene3D" id="3.30.930.10">
    <property type="entry name" value="Bira Bifunctional Protein, Domain 2"/>
    <property type="match status" value="1"/>
</dbReference>
<keyword evidence="5" id="KW-0963">Cytoplasm</keyword>
<comment type="pathway">
    <text evidence="2">Aminoacyl-tRNA biosynthesis; selenocysteinyl-tRNA(Sec) biosynthesis; L-seryl-tRNA(Sec) from L-serine and tRNA(Sec): step 1/1.</text>
</comment>
<keyword evidence="9" id="KW-0648">Protein biosynthesis</keyword>
<dbReference type="SUPFAM" id="SSF55681">
    <property type="entry name" value="Class II aaRS and biotin synthetases"/>
    <property type="match status" value="1"/>
</dbReference>
<dbReference type="PROSITE" id="PS50862">
    <property type="entry name" value="AA_TRNA_LIGASE_II"/>
    <property type="match status" value="1"/>
</dbReference>
<evidence type="ECO:0000256" key="5">
    <source>
        <dbReference type="ARBA" id="ARBA00022490"/>
    </source>
</evidence>
<evidence type="ECO:0000256" key="10">
    <source>
        <dbReference type="ARBA" id="ARBA00023146"/>
    </source>
</evidence>
<keyword evidence="8" id="KW-0067">ATP-binding</keyword>
<dbReference type="PRINTS" id="PR00981">
    <property type="entry name" value="TRNASYNTHSER"/>
</dbReference>
<dbReference type="AlphaFoldDB" id="A0A1A9UKE0"/>
<accession>A0A1A9UKE0</accession>
<evidence type="ECO:0000256" key="9">
    <source>
        <dbReference type="ARBA" id="ARBA00022917"/>
    </source>
</evidence>
<evidence type="ECO:0000256" key="1">
    <source>
        <dbReference type="ARBA" id="ARBA00004496"/>
    </source>
</evidence>
<keyword evidence="17" id="KW-1185">Reference proteome</keyword>
<dbReference type="GO" id="GO:0004828">
    <property type="term" value="F:serine-tRNA ligase activity"/>
    <property type="evidence" value="ECO:0007669"/>
    <property type="project" value="UniProtKB-EC"/>
</dbReference>
<evidence type="ECO:0000256" key="12">
    <source>
        <dbReference type="ARBA" id="ARBA00033352"/>
    </source>
</evidence>
<evidence type="ECO:0000256" key="6">
    <source>
        <dbReference type="ARBA" id="ARBA00022598"/>
    </source>
</evidence>
<dbReference type="PANTHER" id="PTHR43697:SF1">
    <property type="entry name" value="SERINE--TRNA LIGASE"/>
    <property type="match status" value="1"/>
</dbReference>
<dbReference type="GO" id="GO:0005524">
    <property type="term" value="F:ATP binding"/>
    <property type="evidence" value="ECO:0007669"/>
    <property type="project" value="UniProtKB-KW"/>
</dbReference>
<reference evidence="16" key="1">
    <citation type="submission" date="2020-05" db="UniProtKB">
        <authorList>
            <consortium name="EnsemblMetazoa"/>
        </authorList>
    </citation>
    <scope>IDENTIFICATION</scope>
    <source>
        <strain evidence="16">TTRI</strain>
    </source>
</reference>
<comment type="similarity">
    <text evidence="3">Belongs to the class-II aminoacyl-tRNA synthetase family. Type-1 seryl-tRNA synthetase subfamily.</text>
</comment>
<dbReference type="NCBIfam" id="TIGR00414">
    <property type="entry name" value="serS"/>
    <property type="match status" value="1"/>
</dbReference>
<evidence type="ECO:0000256" key="4">
    <source>
        <dbReference type="ARBA" id="ARBA00012840"/>
    </source>
</evidence>
<sequence length="279" mass="32370">MSKAAKISGSRFVLLSDSIAYMHRALSQFMIDLHTIKHGYVEYYLPYLVHKNMLYGTGQLPKFYNDFFYVTSYYKKKYYDYALIPTAEVPLINLMRDEILEEKLLPIKMTAHSPCFRSEAGSYGKDNRGLIRTHQFDKVEIVQIVKPEKSMQVLEEITLHAEYVLKLLRLPYRKILLCSGDTGFTSCKTYDLEVWMPSKNAYKEVSSCSNTSDFQSRRIKLRYKDRKNKKIQFAHTLNGSALAVGRTLAAIIENYQTKDGFIEIPKVLQSYMQGRSIIQ</sequence>
<dbReference type="EC" id="6.1.1.11" evidence="4"/>
<dbReference type="CDD" id="cd00770">
    <property type="entry name" value="SerRS_core"/>
    <property type="match status" value="1"/>
</dbReference>
<comment type="catalytic activity">
    <reaction evidence="13">
        <text>tRNA(Sec) + L-serine + ATP = L-seryl-tRNA(Sec) + AMP + diphosphate + H(+)</text>
        <dbReference type="Rhea" id="RHEA:42580"/>
        <dbReference type="Rhea" id="RHEA-COMP:9742"/>
        <dbReference type="Rhea" id="RHEA-COMP:10128"/>
        <dbReference type="ChEBI" id="CHEBI:15378"/>
        <dbReference type="ChEBI" id="CHEBI:30616"/>
        <dbReference type="ChEBI" id="CHEBI:33019"/>
        <dbReference type="ChEBI" id="CHEBI:33384"/>
        <dbReference type="ChEBI" id="CHEBI:78442"/>
        <dbReference type="ChEBI" id="CHEBI:78533"/>
        <dbReference type="ChEBI" id="CHEBI:456215"/>
        <dbReference type="EC" id="6.1.1.11"/>
    </reaction>
</comment>
<keyword evidence="7" id="KW-0547">Nucleotide-binding</keyword>
<dbReference type="InterPro" id="IPR045864">
    <property type="entry name" value="aa-tRNA-synth_II/BPL/LPL"/>
</dbReference>
<organism evidence="16 17">
    <name type="scientific">Glossina austeni</name>
    <name type="common">Savannah tsetse fly</name>
    <dbReference type="NCBI Taxonomy" id="7395"/>
    <lineage>
        <taxon>Eukaryota</taxon>
        <taxon>Metazoa</taxon>
        <taxon>Ecdysozoa</taxon>
        <taxon>Arthropoda</taxon>
        <taxon>Hexapoda</taxon>
        <taxon>Insecta</taxon>
        <taxon>Pterygota</taxon>
        <taxon>Neoptera</taxon>
        <taxon>Endopterygota</taxon>
        <taxon>Diptera</taxon>
        <taxon>Brachycera</taxon>
        <taxon>Muscomorpha</taxon>
        <taxon>Hippoboscoidea</taxon>
        <taxon>Glossinidae</taxon>
        <taxon>Glossina</taxon>
    </lineage>
</organism>
<evidence type="ECO:0000259" key="15">
    <source>
        <dbReference type="PROSITE" id="PS50862"/>
    </source>
</evidence>
<name>A0A1A9UKE0_GLOAU</name>
<evidence type="ECO:0000256" key="14">
    <source>
        <dbReference type="ARBA" id="ARBA00048823"/>
    </source>
</evidence>
<evidence type="ECO:0000256" key="11">
    <source>
        <dbReference type="ARBA" id="ARBA00031113"/>
    </source>
</evidence>
<comment type="catalytic activity">
    <reaction evidence="14">
        <text>tRNA(Ser) + L-serine + ATP = L-seryl-tRNA(Ser) + AMP + diphosphate + H(+)</text>
        <dbReference type="Rhea" id="RHEA:12292"/>
        <dbReference type="Rhea" id="RHEA-COMP:9669"/>
        <dbReference type="Rhea" id="RHEA-COMP:9703"/>
        <dbReference type="ChEBI" id="CHEBI:15378"/>
        <dbReference type="ChEBI" id="CHEBI:30616"/>
        <dbReference type="ChEBI" id="CHEBI:33019"/>
        <dbReference type="ChEBI" id="CHEBI:33384"/>
        <dbReference type="ChEBI" id="CHEBI:78442"/>
        <dbReference type="ChEBI" id="CHEBI:78533"/>
        <dbReference type="ChEBI" id="CHEBI:456215"/>
        <dbReference type="EC" id="6.1.1.11"/>
    </reaction>
</comment>
<keyword evidence="6" id="KW-0436">Ligase</keyword>
<keyword evidence="10" id="KW-0030">Aminoacyl-tRNA synthetase</keyword>
<dbReference type="InterPro" id="IPR002317">
    <property type="entry name" value="Ser-tRNA-ligase_type_1"/>
</dbReference>
<dbReference type="GO" id="GO:0005737">
    <property type="term" value="C:cytoplasm"/>
    <property type="evidence" value="ECO:0007669"/>
    <property type="project" value="UniProtKB-SubCell"/>
</dbReference>
<evidence type="ECO:0000256" key="2">
    <source>
        <dbReference type="ARBA" id="ARBA00005045"/>
    </source>
</evidence>
<protein>
    <recommendedName>
        <fullName evidence="4">serine--tRNA ligase</fullName>
        <ecNumber evidence="4">6.1.1.11</ecNumber>
    </recommendedName>
    <alternativeName>
        <fullName evidence="11">Seryl-tRNA synthetase</fullName>
    </alternativeName>
    <alternativeName>
        <fullName evidence="12">Seryl-tRNA(Ser/Sec) synthetase</fullName>
    </alternativeName>
</protein>
<dbReference type="InterPro" id="IPR002314">
    <property type="entry name" value="aa-tRNA-synt_IIb"/>
</dbReference>
<proteinExistence type="inferred from homology"/>
<dbReference type="InterPro" id="IPR033729">
    <property type="entry name" value="SerRS_core"/>
</dbReference>
<dbReference type="Pfam" id="PF00587">
    <property type="entry name" value="tRNA-synt_2b"/>
    <property type="match status" value="1"/>
</dbReference>
<evidence type="ECO:0000256" key="8">
    <source>
        <dbReference type="ARBA" id="ARBA00022840"/>
    </source>
</evidence>
<dbReference type="InterPro" id="IPR006195">
    <property type="entry name" value="aa-tRNA-synth_II"/>
</dbReference>
<dbReference type="Proteomes" id="UP000078200">
    <property type="component" value="Unassembled WGS sequence"/>
</dbReference>
<dbReference type="STRING" id="7395.A0A1A9UKE0"/>
<dbReference type="GO" id="GO:0006434">
    <property type="term" value="P:seryl-tRNA aminoacylation"/>
    <property type="evidence" value="ECO:0007669"/>
    <property type="project" value="InterPro"/>
</dbReference>
<feature type="domain" description="Aminoacyl-transfer RNA synthetases class-II family profile" evidence="15">
    <location>
        <begin position="22"/>
        <end position="265"/>
    </location>
</feature>
<evidence type="ECO:0000313" key="16">
    <source>
        <dbReference type="EnsemblMetazoa" id="GAUT007528-PA"/>
    </source>
</evidence>
<dbReference type="PANTHER" id="PTHR43697">
    <property type="entry name" value="SERYL-TRNA SYNTHETASE"/>
    <property type="match status" value="1"/>
</dbReference>
<evidence type="ECO:0000313" key="17">
    <source>
        <dbReference type="Proteomes" id="UP000078200"/>
    </source>
</evidence>
<comment type="subcellular location">
    <subcellularLocation>
        <location evidence="1">Cytoplasm</location>
    </subcellularLocation>
</comment>
<dbReference type="VEuPathDB" id="VectorBase:GAUT007528"/>
<dbReference type="EnsemblMetazoa" id="GAUT007528-RA">
    <property type="protein sequence ID" value="GAUT007528-PA"/>
    <property type="gene ID" value="GAUT007528"/>
</dbReference>